<organism evidence="1">
    <name type="scientific">Cladocopium goreaui</name>
    <dbReference type="NCBI Taxonomy" id="2562237"/>
    <lineage>
        <taxon>Eukaryota</taxon>
        <taxon>Sar</taxon>
        <taxon>Alveolata</taxon>
        <taxon>Dinophyceae</taxon>
        <taxon>Suessiales</taxon>
        <taxon>Symbiodiniaceae</taxon>
        <taxon>Cladocopium</taxon>
    </lineage>
</organism>
<dbReference type="EMBL" id="CAMXCT010000724">
    <property type="protein sequence ID" value="CAI3982529.1"/>
    <property type="molecule type" value="Genomic_DNA"/>
</dbReference>
<dbReference type="EMBL" id="CAMXCT020000724">
    <property type="protein sequence ID" value="CAL1135904.1"/>
    <property type="molecule type" value="Genomic_DNA"/>
</dbReference>
<keyword evidence="3" id="KW-1185">Reference proteome</keyword>
<evidence type="ECO:0000313" key="2">
    <source>
        <dbReference type="EMBL" id="CAL1135904.1"/>
    </source>
</evidence>
<proteinExistence type="predicted"/>
<name>A0A9P1BZV8_9DINO</name>
<protein>
    <submittedName>
        <fullName evidence="1">Uncharacterized protein</fullName>
    </submittedName>
</protein>
<gene>
    <name evidence="1" type="ORF">C1SCF055_LOCUS10213</name>
</gene>
<dbReference type="AlphaFoldDB" id="A0A9P1BZV8"/>
<accession>A0A9P1BZV8</accession>
<dbReference type="OrthoDB" id="440616at2759"/>
<reference evidence="2" key="2">
    <citation type="submission" date="2024-04" db="EMBL/GenBank/DDBJ databases">
        <authorList>
            <person name="Chen Y."/>
            <person name="Shah S."/>
            <person name="Dougan E. K."/>
            <person name="Thang M."/>
            <person name="Chan C."/>
        </authorList>
    </citation>
    <scope>NUCLEOTIDE SEQUENCE [LARGE SCALE GENOMIC DNA]</scope>
</reference>
<dbReference type="EMBL" id="CAMXCT030000724">
    <property type="protein sequence ID" value="CAL4769841.1"/>
    <property type="molecule type" value="Genomic_DNA"/>
</dbReference>
<reference evidence="1" key="1">
    <citation type="submission" date="2022-10" db="EMBL/GenBank/DDBJ databases">
        <authorList>
            <person name="Chen Y."/>
            <person name="Dougan E. K."/>
            <person name="Chan C."/>
            <person name="Rhodes N."/>
            <person name="Thang M."/>
        </authorList>
    </citation>
    <scope>NUCLEOTIDE SEQUENCE</scope>
</reference>
<dbReference type="Proteomes" id="UP001152797">
    <property type="component" value="Unassembled WGS sequence"/>
</dbReference>
<comment type="caution">
    <text evidence="1">The sequence shown here is derived from an EMBL/GenBank/DDBJ whole genome shotgun (WGS) entry which is preliminary data.</text>
</comment>
<evidence type="ECO:0000313" key="1">
    <source>
        <dbReference type="EMBL" id="CAI3982529.1"/>
    </source>
</evidence>
<sequence length="203" mass="22704">MSNPKDLDALCPGETKRQREALRRKLQSGGLKPGLVEKFTAARTDQEKFENLKQFIMDPTLQSVVVESWFIEQAKEKSKGTWIEKPLCELEEIYKSPEDRERAKVSGTSIGVRGTVAANKAARQSLADKITAHQASFDASAGSLFPDQPANKKAKAAAKPTKVGHGSSKFQILLLMRISMLHSPFLKRRRPRKRSARKLFNTL</sequence>
<evidence type="ECO:0000313" key="3">
    <source>
        <dbReference type="Proteomes" id="UP001152797"/>
    </source>
</evidence>